<name>A0A0W0ZA53_9GAMM</name>
<dbReference type="InterPro" id="IPR050407">
    <property type="entry name" value="Geranylgeranyl_reductase"/>
</dbReference>
<dbReference type="OrthoDB" id="5652862at2"/>
<accession>A0A0W0ZA53</accession>
<sequence>MTLDVLIIGGGPAGATTAILLAEAGWSVGLIEKKEFPRKKVCGEFISATSLPLLQILGLEKFYFEKGGPEITQVGLYAGEVILTANMPHLSSATNPYGRALGREYLDTALVNKAKFNGVNIWQPCEATHIQHKNGLFFCTIKKEDRTSEIIRSLHVVIAYGSWGKHIHSSDPKIHKACDLLAFKAHFKNCSLPTNLMPLLAFPGGYGGVVHSTPQQVALSCCIRRDMLKNLRLKSPDLPAGEVVFQYIKFHCRGAREVFDAAQNEGKWLAAGPIQPGIRSCYKNGIFFVGNIAGEAHPVVAEGISMAMQSAWLLSQSLLQFNLKQNKNQNDAGKYYTQQWRKYFAHRIHASAFFAHMVMIKPWGRALLLPIMQQFPALLTLGAKFSGKIQQVVPTDNRNNI</sequence>
<comment type="similarity">
    <text evidence="1">Belongs to the CbrA family.</text>
</comment>
<dbReference type="AlphaFoldDB" id="A0A0W0ZA53"/>
<gene>
    <name evidence="4" type="ORF">Lsan_0713</name>
</gene>
<evidence type="ECO:0000313" key="4">
    <source>
        <dbReference type="EMBL" id="KTD65935.1"/>
    </source>
</evidence>
<dbReference type="GO" id="GO:0071949">
    <property type="term" value="F:FAD binding"/>
    <property type="evidence" value="ECO:0007669"/>
    <property type="project" value="InterPro"/>
</dbReference>
<dbReference type="SUPFAM" id="SSF51905">
    <property type="entry name" value="FAD/NAD(P)-binding domain"/>
    <property type="match status" value="1"/>
</dbReference>
<protein>
    <recommendedName>
        <fullName evidence="2">Protein CbrA</fullName>
    </recommendedName>
</protein>
<evidence type="ECO:0000256" key="1">
    <source>
        <dbReference type="ARBA" id="ARBA00038079"/>
    </source>
</evidence>
<dbReference type="Proteomes" id="UP000054703">
    <property type="component" value="Unassembled WGS sequence"/>
</dbReference>
<dbReference type="Pfam" id="PF01494">
    <property type="entry name" value="FAD_binding_3"/>
    <property type="match status" value="1"/>
</dbReference>
<organism evidence="4 5">
    <name type="scientific">Legionella santicrucis</name>
    <dbReference type="NCBI Taxonomy" id="45074"/>
    <lineage>
        <taxon>Bacteria</taxon>
        <taxon>Pseudomonadati</taxon>
        <taxon>Pseudomonadota</taxon>
        <taxon>Gammaproteobacteria</taxon>
        <taxon>Legionellales</taxon>
        <taxon>Legionellaceae</taxon>
        <taxon>Legionella</taxon>
    </lineage>
</organism>
<dbReference type="PANTHER" id="PTHR42685:SF22">
    <property type="entry name" value="CONDITIONED MEDIUM FACTOR RECEPTOR 1"/>
    <property type="match status" value="1"/>
</dbReference>
<dbReference type="PATRIC" id="fig|45074.5.peg.747"/>
<comment type="caution">
    <text evidence="4">The sequence shown here is derived from an EMBL/GenBank/DDBJ whole genome shotgun (WGS) entry which is preliminary data.</text>
</comment>
<reference evidence="4 5" key="1">
    <citation type="submission" date="2015-11" db="EMBL/GenBank/DDBJ databases">
        <title>Genomic analysis of 38 Legionella species identifies large and diverse effector repertoires.</title>
        <authorList>
            <person name="Burstein D."/>
            <person name="Amaro F."/>
            <person name="Zusman T."/>
            <person name="Lifshitz Z."/>
            <person name="Cohen O."/>
            <person name="Gilbert J.A."/>
            <person name="Pupko T."/>
            <person name="Shuman H.A."/>
            <person name="Segal G."/>
        </authorList>
    </citation>
    <scope>NUCLEOTIDE SEQUENCE [LARGE SCALE GENOMIC DNA]</scope>
    <source>
        <strain evidence="4 5">SC-63-C7</strain>
    </source>
</reference>
<dbReference type="STRING" id="45074.Lsan_0713"/>
<dbReference type="PRINTS" id="PR00420">
    <property type="entry name" value="RNGMNOXGNASE"/>
</dbReference>
<dbReference type="PANTHER" id="PTHR42685">
    <property type="entry name" value="GERANYLGERANYL DIPHOSPHATE REDUCTASE"/>
    <property type="match status" value="1"/>
</dbReference>
<evidence type="ECO:0000256" key="2">
    <source>
        <dbReference type="ARBA" id="ARBA00040363"/>
    </source>
</evidence>
<dbReference type="InterPro" id="IPR002938">
    <property type="entry name" value="FAD-bd"/>
</dbReference>
<evidence type="ECO:0000313" key="5">
    <source>
        <dbReference type="Proteomes" id="UP000054703"/>
    </source>
</evidence>
<dbReference type="Gene3D" id="3.50.50.60">
    <property type="entry name" value="FAD/NAD(P)-binding domain"/>
    <property type="match status" value="1"/>
</dbReference>
<proteinExistence type="inferred from homology"/>
<evidence type="ECO:0000259" key="3">
    <source>
        <dbReference type="Pfam" id="PF01494"/>
    </source>
</evidence>
<keyword evidence="5" id="KW-1185">Reference proteome</keyword>
<feature type="domain" description="FAD-binding" evidence="3">
    <location>
        <begin position="3"/>
        <end position="189"/>
    </location>
</feature>
<dbReference type="RefSeq" id="WP_058513170.1">
    <property type="nucleotide sequence ID" value="NZ_CAAAIH010000037.1"/>
</dbReference>
<dbReference type="EMBL" id="LNYU01000013">
    <property type="protein sequence ID" value="KTD65935.1"/>
    <property type="molecule type" value="Genomic_DNA"/>
</dbReference>
<dbReference type="InterPro" id="IPR036188">
    <property type="entry name" value="FAD/NAD-bd_sf"/>
</dbReference>